<dbReference type="GO" id="GO:0005758">
    <property type="term" value="C:mitochondrial intermembrane space"/>
    <property type="evidence" value="ECO:0007669"/>
    <property type="project" value="InterPro"/>
</dbReference>
<protein>
    <submittedName>
        <fullName evidence="3">UPS1, mitochondrial</fullName>
    </submittedName>
</protein>
<dbReference type="PROSITE" id="PS50904">
    <property type="entry name" value="PRELI_MSF1"/>
    <property type="match status" value="1"/>
</dbReference>
<gene>
    <name evidence="3" type="ORF">LECACI_7A000066</name>
</gene>
<sequence length="257" mass="28887">MVKFYSTDYSYDYGFSAVSLAYFLRYPNPYSKHVSSTDTIDRNFDPQTQRLTTVRLHLKRSRLPPAVLKLLPRSSLGAGEDGSTQSFILEKSVIDVKEGWMETESRNLDWNNVLSVIERHTYRKPALAADSGAEMVSPSRTPPKDEDRTDVSVSVTLKSRIGEQIRKRRQRWGQQATATSVVDAGGPSATDEEPVRQGWFNSWTSGAMRSAIESISLQRTEKSQPKARKGMSVVLARLQNGGLQEVLEGMRQDRELA</sequence>
<reference evidence="3" key="1">
    <citation type="submission" date="2023-11" db="EMBL/GenBank/DDBJ databases">
        <authorList>
            <person name="Alioto T."/>
            <person name="Alioto T."/>
            <person name="Gomez Garrido J."/>
        </authorList>
    </citation>
    <scope>NUCLEOTIDE SEQUENCE</scope>
</reference>
<dbReference type="Pfam" id="PF04707">
    <property type="entry name" value="PRELI"/>
    <property type="match status" value="1"/>
</dbReference>
<dbReference type="InterPro" id="IPR037365">
    <property type="entry name" value="Slowmo/Ups"/>
</dbReference>
<feature type="region of interest" description="Disordered" evidence="1">
    <location>
        <begin position="172"/>
        <end position="194"/>
    </location>
</feature>
<accession>A0AAI8W128</accession>
<evidence type="ECO:0000256" key="1">
    <source>
        <dbReference type="SAM" id="MobiDB-lite"/>
    </source>
</evidence>
<evidence type="ECO:0000313" key="4">
    <source>
        <dbReference type="Proteomes" id="UP001296104"/>
    </source>
</evidence>
<feature type="domain" description="PRELI/MSF1" evidence="2">
    <location>
        <begin position="2"/>
        <end position="184"/>
    </location>
</feature>
<keyword evidence="4" id="KW-1185">Reference proteome</keyword>
<dbReference type="EMBL" id="CAVMBE010000001">
    <property type="protein sequence ID" value="CAK3739881.1"/>
    <property type="molecule type" value="Genomic_DNA"/>
</dbReference>
<evidence type="ECO:0000259" key="2">
    <source>
        <dbReference type="PROSITE" id="PS50904"/>
    </source>
</evidence>
<comment type="caution">
    <text evidence="3">The sequence shown here is derived from an EMBL/GenBank/DDBJ whole genome shotgun (WGS) entry which is preliminary data.</text>
</comment>
<feature type="region of interest" description="Disordered" evidence="1">
    <location>
        <begin position="129"/>
        <end position="151"/>
    </location>
</feature>
<dbReference type="PANTHER" id="PTHR11158">
    <property type="entry name" value="MSF1/PX19 RELATED"/>
    <property type="match status" value="1"/>
</dbReference>
<dbReference type="InterPro" id="IPR006797">
    <property type="entry name" value="PRELI/MSF1_dom"/>
</dbReference>
<dbReference type="Proteomes" id="UP001296104">
    <property type="component" value="Unassembled WGS sequence"/>
</dbReference>
<name>A0AAI8W128_9PEZI</name>
<evidence type="ECO:0000313" key="3">
    <source>
        <dbReference type="EMBL" id="CAK3739881.1"/>
    </source>
</evidence>
<dbReference type="AlphaFoldDB" id="A0AAI8W128"/>
<proteinExistence type="predicted"/>
<organism evidence="3 4">
    <name type="scientific">Lecanosticta acicola</name>
    <dbReference type="NCBI Taxonomy" id="111012"/>
    <lineage>
        <taxon>Eukaryota</taxon>
        <taxon>Fungi</taxon>
        <taxon>Dikarya</taxon>
        <taxon>Ascomycota</taxon>
        <taxon>Pezizomycotina</taxon>
        <taxon>Dothideomycetes</taxon>
        <taxon>Dothideomycetidae</taxon>
        <taxon>Mycosphaerellales</taxon>
        <taxon>Mycosphaerellaceae</taxon>
        <taxon>Lecanosticta</taxon>
    </lineage>
</organism>